<keyword evidence="10" id="KW-1185">Reference proteome</keyword>
<evidence type="ECO:0000313" key="11">
    <source>
        <dbReference type="WBParaSite" id="BPAG_0000195201-mRNA-1"/>
    </source>
</evidence>
<feature type="transmembrane region" description="Helical" evidence="8">
    <location>
        <begin position="110"/>
        <end position="130"/>
    </location>
</feature>
<accession>A0A0N4T1C0</accession>
<evidence type="ECO:0000256" key="7">
    <source>
        <dbReference type="SAM" id="MobiDB-lite"/>
    </source>
</evidence>
<dbReference type="GO" id="GO:0016020">
    <property type="term" value="C:membrane"/>
    <property type="evidence" value="ECO:0007669"/>
    <property type="project" value="UniProtKB-SubCell"/>
</dbReference>
<evidence type="ECO:0000313" key="10">
    <source>
        <dbReference type="Proteomes" id="UP000278627"/>
    </source>
</evidence>
<sequence length="462" mass="53136">MHAILGHHILASLFIFFFLTKIRKRFSLVEIILCNRLQRYLPPSSAALKQASQSHSIRSVKNRKRKHPRDEESDALVPKKIELDLMSIPVDIADLQRLQFYETFMWSAEFLGFTVISYITSEVICFVFPSNTDFNISIIWLLLSVFFLLQALTVVAATYFTSNVAIGERNLVISIASLFFLFSLILIMFAERLFDMPVNEAFDSLKNATAKFMSESQVPDYMSQHSPLLFFISLAFMLAFFAALLVFPGFRYARMYSDVVKNAERPLDRMLYHLAFMSQFLALFLYSHPAKNYLVYGPKRLLNESQMDTLRIYIVILTALLRLFLYRPHLQSFLDQSLIALSKIHRESGWIKTSVLQMKIQRYFYFFNVAALHYFVPPLLPVLYALILKTTCEFCGGISWIGMNQETVNSQILSTIPAGSLRMLLNATVHRGLWTVLIVASLGTNAAFALMGLIYAHRFEWS</sequence>
<evidence type="ECO:0000256" key="2">
    <source>
        <dbReference type="ARBA" id="ARBA00009706"/>
    </source>
</evidence>
<feature type="transmembrane region" description="Helical" evidence="8">
    <location>
        <begin position="171"/>
        <end position="190"/>
    </location>
</feature>
<dbReference type="Proteomes" id="UP000278627">
    <property type="component" value="Unassembled WGS sequence"/>
</dbReference>
<feature type="transmembrane region" description="Helical" evidence="8">
    <location>
        <begin position="271"/>
        <end position="290"/>
    </location>
</feature>
<evidence type="ECO:0000256" key="3">
    <source>
        <dbReference type="ARBA" id="ARBA00022692"/>
    </source>
</evidence>
<evidence type="ECO:0000256" key="6">
    <source>
        <dbReference type="ARBA" id="ARBA00023180"/>
    </source>
</evidence>
<evidence type="ECO:0000256" key="5">
    <source>
        <dbReference type="ARBA" id="ARBA00023136"/>
    </source>
</evidence>
<comment type="similarity">
    <text evidence="2">Belongs to the TMEM161 family.</text>
</comment>
<feature type="transmembrane region" description="Helical" evidence="8">
    <location>
        <begin position="6"/>
        <end position="22"/>
    </location>
</feature>
<organism evidence="11">
    <name type="scientific">Brugia pahangi</name>
    <name type="common">Filarial nematode worm</name>
    <dbReference type="NCBI Taxonomy" id="6280"/>
    <lineage>
        <taxon>Eukaryota</taxon>
        <taxon>Metazoa</taxon>
        <taxon>Ecdysozoa</taxon>
        <taxon>Nematoda</taxon>
        <taxon>Chromadorea</taxon>
        <taxon>Rhabditida</taxon>
        <taxon>Spirurina</taxon>
        <taxon>Spiruromorpha</taxon>
        <taxon>Filarioidea</taxon>
        <taxon>Onchocercidae</taxon>
        <taxon>Brugia</taxon>
    </lineage>
</organism>
<reference evidence="11" key="1">
    <citation type="submission" date="2017-02" db="UniProtKB">
        <authorList>
            <consortium name="WormBaseParasite"/>
        </authorList>
    </citation>
    <scope>IDENTIFICATION</scope>
</reference>
<protein>
    <submittedName>
        <fullName evidence="11">Transmembrane protein 161B</fullName>
    </submittedName>
</protein>
<dbReference type="WBParaSite" id="BPAG_0000195201-mRNA-1">
    <property type="protein sequence ID" value="BPAG_0000195201-mRNA-1"/>
    <property type="gene ID" value="BPAG_0000195201"/>
</dbReference>
<feature type="region of interest" description="Disordered" evidence="7">
    <location>
        <begin position="51"/>
        <end position="74"/>
    </location>
</feature>
<feature type="compositionally biased region" description="Basic residues" evidence="7">
    <location>
        <begin position="58"/>
        <end position="67"/>
    </location>
</feature>
<dbReference type="EMBL" id="UZAD01000204">
    <property type="protein sequence ID" value="VDN83119.1"/>
    <property type="molecule type" value="Genomic_DNA"/>
</dbReference>
<dbReference type="STRING" id="6280.A0A0N4T1C0"/>
<dbReference type="PANTHER" id="PTHR13624">
    <property type="entry name" value="RE42071P"/>
    <property type="match status" value="1"/>
</dbReference>
<evidence type="ECO:0000256" key="4">
    <source>
        <dbReference type="ARBA" id="ARBA00022989"/>
    </source>
</evidence>
<keyword evidence="3 8" id="KW-0812">Transmembrane</keyword>
<reference evidence="9 10" key="2">
    <citation type="submission" date="2018-11" db="EMBL/GenBank/DDBJ databases">
        <authorList>
            <consortium name="Pathogen Informatics"/>
        </authorList>
    </citation>
    <scope>NUCLEOTIDE SEQUENCE [LARGE SCALE GENOMIC DNA]</scope>
</reference>
<feature type="transmembrane region" description="Helical" evidence="8">
    <location>
        <begin position="310"/>
        <end position="326"/>
    </location>
</feature>
<dbReference type="PANTHER" id="PTHR13624:SF6">
    <property type="entry name" value="EMEI"/>
    <property type="match status" value="1"/>
</dbReference>
<dbReference type="AlphaFoldDB" id="A0A0N4T1C0"/>
<comment type="subcellular location">
    <subcellularLocation>
        <location evidence="1">Membrane</location>
        <topology evidence="1">Multi-pass membrane protein</topology>
    </subcellularLocation>
</comment>
<keyword evidence="6" id="KW-0325">Glycoprotein</keyword>
<proteinExistence type="inferred from homology"/>
<feature type="transmembrane region" description="Helical" evidence="8">
    <location>
        <begin position="228"/>
        <end position="250"/>
    </location>
</feature>
<dbReference type="Pfam" id="PF10268">
    <property type="entry name" value="Tmemb_161AB"/>
    <property type="match status" value="1"/>
</dbReference>
<dbReference type="InterPro" id="IPR019395">
    <property type="entry name" value="Transmembrane_161A/B"/>
</dbReference>
<evidence type="ECO:0000256" key="1">
    <source>
        <dbReference type="ARBA" id="ARBA00004141"/>
    </source>
</evidence>
<evidence type="ECO:0000313" key="9">
    <source>
        <dbReference type="EMBL" id="VDN83119.1"/>
    </source>
</evidence>
<feature type="transmembrane region" description="Helical" evidence="8">
    <location>
        <begin position="363"/>
        <end position="387"/>
    </location>
</feature>
<keyword evidence="4 8" id="KW-1133">Transmembrane helix</keyword>
<evidence type="ECO:0000256" key="8">
    <source>
        <dbReference type="SAM" id="Phobius"/>
    </source>
</evidence>
<gene>
    <name evidence="9" type="ORF">BPAG_LOCUS1933</name>
</gene>
<feature type="transmembrane region" description="Helical" evidence="8">
    <location>
        <begin position="433"/>
        <end position="456"/>
    </location>
</feature>
<keyword evidence="5 8" id="KW-0472">Membrane</keyword>
<feature type="transmembrane region" description="Helical" evidence="8">
    <location>
        <begin position="136"/>
        <end position="159"/>
    </location>
</feature>
<name>A0A0N4T1C0_BRUPA</name>